<proteinExistence type="predicted"/>
<dbReference type="EMBL" id="CACQ02000269">
    <property type="protein sequence ID" value="CCF31918.1"/>
    <property type="molecule type" value="Genomic_DNA"/>
</dbReference>
<dbReference type="HOGENOM" id="CLU_655529_0_0_1"/>
<accession>H1UVB7</accession>
<evidence type="ECO:0000313" key="3">
    <source>
        <dbReference type="Proteomes" id="UP000007174"/>
    </source>
</evidence>
<name>H1UVB7_COLHI</name>
<protein>
    <submittedName>
        <fullName evidence="2">Uncharacterized protein</fullName>
    </submittedName>
</protein>
<evidence type="ECO:0000256" key="1">
    <source>
        <dbReference type="SAM" id="MobiDB-lite"/>
    </source>
</evidence>
<gene>
    <name evidence="2" type="ORF">CH063_00720</name>
</gene>
<dbReference type="Proteomes" id="UP000007174">
    <property type="component" value="Unassembled WGS sequence"/>
</dbReference>
<organism evidence="2 3">
    <name type="scientific">Colletotrichum higginsianum (strain IMI 349063)</name>
    <name type="common">Crucifer anthracnose fungus</name>
    <dbReference type="NCBI Taxonomy" id="759273"/>
    <lineage>
        <taxon>Eukaryota</taxon>
        <taxon>Fungi</taxon>
        <taxon>Dikarya</taxon>
        <taxon>Ascomycota</taxon>
        <taxon>Pezizomycotina</taxon>
        <taxon>Sordariomycetes</taxon>
        <taxon>Hypocreomycetidae</taxon>
        <taxon>Glomerellales</taxon>
        <taxon>Glomerellaceae</taxon>
        <taxon>Colletotrichum</taxon>
        <taxon>Colletotrichum destructivum species complex</taxon>
    </lineage>
</organism>
<reference evidence="3" key="1">
    <citation type="journal article" date="2012" name="Nat. Genet.">
        <title>Lifestyle transitions in plant pathogenic Colletotrichum fungi deciphered by genome and transcriptome analyses.</title>
        <authorList>
            <person name="O'Connell R.J."/>
            <person name="Thon M.R."/>
            <person name="Hacquard S."/>
            <person name="Amyotte S.G."/>
            <person name="Kleemann J."/>
            <person name="Torres M.F."/>
            <person name="Damm U."/>
            <person name="Buiate E.A."/>
            <person name="Epstein L."/>
            <person name="Alkan N."/>
            <person name="Altmueller J."/>
            <person name="Alvarado-Balderrama L."/>
            <person name="Bauser C.A."/>
            <person name="Becker C."/>
            <person name="Birren B.W."/>
            <person name="Chen Z."/>
            <person name="Choi J."/>
            <person name="Crouch J.A."/>
            <person name="Duvick J.P."/>
            <person name="Farman M.A."/>
            <person name="Gan P."/>
            <person name="Heiman D."/>
            <person name="Henrissat B."/>
            <person name="Howard R.J."/>
            <person name="Kabbage M."/>
            <person name="Koch C."/>
            <person name="Kracher B."/>
            <person name="Kubo Y."/>
            <person name="Law A.D."/>
            <person name="Lebrun M.-H."/>
            <person name="Lee Y.-H."/>
            <person name="Miyara I."/>
            <person name="Moore N."/>
            <person name="Neumann U."/>
            <person name="Nordstroem K."/>
            <person name="Panaccione D.G."/>
            <person name="Panstruga R."/>
            <person name="Place M."/>
            <person name="Proctor R.H."/>
            <person name="Prusky D."/>
            <person name="Rech G."/>
            <person name="Reinhardt R."/>
            <person name="Rollins J.A."/>
            <person name="Rounsley S."/>
            <person name="Schardl C.L."/>
            <person name="Schwartz D.C."/>
            <person name="Shenoy N."/>
            <person name="Shirasu K."/>
            <person name="Sikhakolli U.R."/>
            <person name="Stueber K."/>
            <person name="Sukno S.A."/>
            <person name="Sweigard J.A."/>
            <person name="Takano Y."/>
            <person name="Takahara H."/>
            <person name="Trail F."/>
            <person name="van der Does H.C."/>
            <person name="Voll L.M."/>
            <person name="Will I."/>
            <person name="Young S."/>
            <person name="Zeng Q."/>
            <person name="Zhang J."/>
            <person name="Zhou S."/>
            <person name="Dickman M.B."/>
            <person name="Schulze-Lefert P."/>
            <person name="Ver Loren van Themaat E."/>
            <person name="Ma L.-J."/>
            <person name="Vaillancourt L.J."/>
        </authorList>
    </citation>
    <scope>NUCLEOTIDE SEQUENCE [LARGE SCALE GENOMIC DNA]</scope>
    <source>
        <strain evidence="3">IMI 349063</strain>
    </source>
</reference>
<dbReference type="AlphaFoldDB" id="H1UVB7"/>
<dbReference type="eggNOG" id="ENOG502RKNZ">
    <property type="taxonomic scope" value="Eukaryota"/>
</dbReference>
<sequence>MRPLRTAGAVGRTATGACFHTSTQSQTRQLRVHTKKKPEEPQIPPSWRPFEVPEVVLELDSWESGYARPYDKTEWSVQQRKWGEMPRIDATWKRIRNFEYDRQRVSDNFAKVAGHDYWRQRWAVTDLDIMTAALRGGPNRRRRPEKKRFYGTDVDGLLNAVACENAIPMSTFQDEKSFLSWLLHRKTVTSDMPKISLKVARELISKHDNLEDLRRYVLFLLQQSDNGHWHIHQCNEYIARVLMNVLSKPHENRQPTLSDFLPFFNSLSALLQHDGQPLGPELCGACLVLSAEAFRLRATENFLEHGLKHGYWDDGKPWVSAVQLALAALNRRWDKEAQDNASSQGGKVHYAPGNRSSPGSRKGTLARLLAVNARPDGKVSFKAVVEKNPGHEGLHEQFSRLVARVGSLSIARANREVGRRARRFWVMYIQPHTTYIILIYEEFKTGP</sequence>
<feature type="region of interest" description="Disordered" evidence="1">
    <location>
        <begin position="337"/>
        <end position="362"/>
    </location>
</feature>
<dbReference type="VEuPathDB" id="FungiDB:CH63R_02943"/>
<evidence type="ECO:0000313" key="2">
    <source>
        <dbReference type="EMBL" id="CCF31918.1"/>
    </source>
</evidence>